<evidence type="ECO:0000313" key="4">
    <source>
        <dbReference type="EMBL" id="MFC4586723.1"/>
    </source>
</evidence>
<feature type="domain" description="Ketoreductase" evidence="3">
    <location>
        <begin position="7"/>
        <end position="183"/>
    </location>
</feature>
<dbReference type="InterPro" id="IPR020904">
    <property type="entry name" value="Sc_DH/Rdtase_CS"/>
</dbReference>
<keyword evidence="5" id="KW-1185">Reference proteome</keyword>
<comment type="caution">
    <text evidence="4">The sequence shown here is derived from an EMBL/GenBank/DDBJ whole genome shotgun (WGS) entry which is preliminary data.</text>
</comment>
<reference evidence="5" key="1">
    <citation type="journal article" date="2019" name="Int. J. Syst. Evol. Microbiol.">
        <title>The Global Catalogue of Microorganisms (GCM) 10K type strain sequencing project: providing services to taxonomists for standard genome sequencing and annotation.</title>
        <authorList>
            <consortium name="The Broad Institute Genomics Platform"/>
            <consortium name="The Broad Institute Genome Sequencing Center for Infectious Disease"/>
            <person name="Wu L."/>
            <person name="Ma J."/>
        </authorList>
    </citation>
    <scope>NUCLEOTIDE SEQUENCE [LARGE SCALE GENOMIC DNA]</scope>
    <source>
        <strain evidence="5">CCUG 49560</strain>
    </source>
</reference>
<dbReference type="NCBIfam" id="NF005559">
    <property type="entry name" value="PRK07231.1"/>
    <property type="match status" value="1"/>
</dbReference>
<dbReference type="PANTHER" id="PTHR42760">
    <property type="entry name" value="SHORT-CHAIN DEHYDROGENASES/REDUCTASES FAMILY MEMBER"/>
    <property type="match status" value="1"/>
</dbReference>
<evidence type="ECO:0000313" key="5">
    <source>
        <dbReference type="Proteomes" id="UP001595891"/>
    </source>
</evidence>
<accession>A0ABV9ED39</accession>
<protein>
    <submittedName>
        <fullName evidence="4">SDR family NAD(P)-dependent oxidoreductase</fullName>
        <ecNumber evidence="4">1.1.1.-</ecNumber>
    </submittedName>
</protein>
<sequence>MTEFEGKTVLITGGGSGMGLATAQRLVDAGARVVLAGRSEERLATAAKGLDADDRVLAVPADVSQTGDLDRLASEIEQRFGGLDGVFANAGVASFGLSAFVTEEDFDGIVGINLKGVYFTIQKSLPLLRDGSAVVINGSWLAHKGLAFTSVYAATKAAVINLTRTLAPDLGARGIRVNAVSPGYIVTDMFTAISSTEEAQEQCRSQVALGRLGSAEDVADAAFFLLSSRSSYITGQELVVDGGLTTSVPL</sequence>
<dbReference type="EMBL" id="JBHSFN010000006">
    <property type="protein sequence ID" value="MFC4586723.1"/>
    <property type="molecule type" value="Genomic_DNA"/>
</dbReference>
<dbReference type="InterPro" id="IPR057326">
    <property type="entry name" value="KR_dom"/>
</dbReference>
<comment type="similarity">
    <text evidence="1">Belongs to the short-chain dehydrogenases/reductases (SDR) family.</text>
</comment>
<name>A0ABV9ED39_9ACTN</name>
<dbReference type="GO" id="GO:0016491">
    <property type="term" value="F:oxidoreductase activity"/>
    <property type="evidence" value="ECO:0007669"/>
    <property type="project" value="UniProtKB-KW"/>
</dbReference>
<dbReference type="SUPFAM" id="SSF51735">
    <property type="entry name" value="NAD(P)-binding Rossmann-fold domains"/>
    <property type="match status" value="1"/>
</dbReference>
<dbReference type="InterPro" id="IPR002347">
    <property type="entry name" value="SDR_fam"/>
</dbReference>
<dbReference type="RefSeq" id="WP_262842443.1">
    <property type="nucleotide sequence ID" value="NZ_JANZYP010000011.1"/>
</dbReference>
<evidence type="ECO:0000256" key="2">
    <source>
        <dbReference type="ARBA" id="ARBA00023002"/>
    </source>
</evidence>
<dbReference type="PROSITE" id="PS00061">
    <property type="entry name" value="ADH_SHORT"/>
    <property type="match status" value="1"/>
</dbReference>
<organism evidence="4 5">
    <name type="scientific">Sphaerisporangium corydalis</name>
    <dbReference type="NCBI Taxonomy" id="1441875"/>
    <lineage>
        <taxon>Bacteria</taxon>
        <taxon>Bacillati</taxon>
        <taxon>Actinomycetota</taxon>
        <taxon>Actinomycetes</taxon>
        <taxon>Streptosporangiales</taxon>
        <taxon>Streptosporangiaceae</taxon>
        <taxon>Sphaerisporangium</taxon>
    </lineage>
</organism>
<gene>
    <name evidence="4" type="ORF">ACFO8L_11595</name>
</gene>
<dbReference type="PRINTS" id="PR00080">
    <property type="entry name" value="SDRFAMILY"/>
</dbReference>
<keyword evidence="2 4" id="KW-0560">Oxidoreductase</keyword>
<dbReference type="Proteomes" id="UP001595891">
    <property type="component" value="Unassembled WGS sequence"/>
</dbReference>
<dbReference type="Pfam" id="PF13561">
    <property type="entry name" value="adh_short_C2"/>
    <property type="match status" value="1"/>
</dbReference>
<evidence type="ECO:0000256" key="1">
    <source>
        <dbReference type="ARBA" id="ARBA00006484"/>
    </source>
</evidence>
<dbReference type="EC" id="1.1.1.-" evidence="4"/>
<dbReference type="Gene3D" id="3.40.50.720">
    <property type="entry name" value="NAD(P)-binding Rossmann-like Domain"/>
    <property type="match status" value="1"/>
</dbReference>
<dbReference type="PRINTS" id="PR00081">
    <property type="entry name" value="GDHRDH"/>
</dbReference>
<dbReference type="SMART" id="SM00822">
    <property type="entry name" value="PKS_KR"/>
    <property type="match status" value="1"/>
</dbReference>
<dbReference type="InterPro" id="IPR036291">
    <property type="entry name" value="NAD(P)-bd_dom_sf"/>
</dbReference>
<dbReference type="CDD" id="cd05233">
    <property type="entry name" value="SDR_c"/>
    <property type="match status" value="1"/>
</dbReference>
<evidence type="ECO:0000259" key="3">
    <source>
        <dbReference type="SMART" id="SM00822"/>
    </source>
</evidence>
<dbReference type="PANTHER" id="PTHR42760:SF133">
    <property type="entry name" value="3-OXOACYL-[ACYL-CARRIER-PROTEIN] REDUCTASE"/>
    <property type="match status" value="1"/>
</dbReference>
<proteinExistence type="inferred from homology"/>